<dbReference type="PROSITE" id="PS50893">
    <property type="entry name" value="ABC_TRANSPORTER_2"/>
    <property type="match status" value="1"/>
</dbReference>
<dbReference type="PROSITE" id="PS00211">
    <property type="entry name" value="ABC_TRANSPORTER_1"/>
    <property type="match status" value="1"/>
</dbReference>
<keyword evidence="6" id="KW-0547">Nucleotide-binding</keyword>
<evidence type="ECO:0000313" key="13">
    <source>
        <dbReference type="Proteomes" id="UP000291469"/>
    </source>
</evidence>
<dbReference type="OrthoDB" id="8481147at2"/>
<name>A0A411YI01_9ACTN</name>
<dbReference type="GO" id="GO:0005524">
    <property type="term" value="F:ATP binding"/>
    <property type="evidence" value="ECO:0007669"/>
    <property type="project" value="UniProtKB-KW"/>
</dbReference>
<dbReference type="AlphaFoldDB" id="A0A411YI01"/>
<dbReference type="InterPro" id="IPR003439">
    <property type="entry name" value="ABC_transporter-like_ATP-bd"/>
</dbReference>
<reference evidence="12 13" key="1">
    <citation type="submission" date="2019-01" db="EMBL/GenBank/DDBJ databases">
        <title>Egibacter rhizosphaerae EGI 80759T.</title>
        <authorList>
            <person name="Chen D.-D."/>
            <person name="Tian Y."/>
            <person name="Jiao J.-Y."/>
            <person name="Zhang X.-T."/>
            <person name="Zhang Y.-G."/>
            <person name="Zhang Y."/>
            <person name="Xiao M."/>
            <person name="Shu W.-S."/>
            <person name="Li W.-J."/>
        </authorList>
    </citation>
    <scope>NUCLEOTIDE SEQUENCE [LARGE SCALE GENOMIC DNA]</scope>
    <source>
        <strain evidence="12 13">EGI 80759</strain>
    </source>
</reference>
<dbReference type="Gene3D" id="3.40.50.300">
    <property type="entry name" value="P-loop containing nucleotide triphosphate hydrolases"/>
    <property type="match status" value="1"/>
</dbReference>
<keyword evidence="13" id="KW-1185">Reference proteome</keyword>
<evidence type="ECO:0000256" key="8">
    <source>
        <dbReference type="ARBA" id="ARBA00022967"/>
    </source>
</evidence>
<keyword evidence="4" id="KW-1003">Cell membrane</keyword>
<evidence type="ECO:0000256" key="3">
    <source>
        <dbReference type="ARBA" id="ARBA00022448"/>
    </source>
</evidence>
<dbReference type="SUPFAM" id="SSF52540">
    <property type="entry name" value="P-loop containing nucleoside triphosphate hydrolases"/>
    <property type="match status" value="1"/>
</dbReference>
<evidence type="ECO:0000256" key="9">
    <source>
        <dbReference type="ARBA" id="ARBA00023136"/>
    </source>
</evidence>
<evidence type="ECO:0000259" key="11">
    <source>
        <dbReference type="PROSITE" id="PS50893"/>
    </source>
</evidence>
<dbReference type="Proteomes" id="UP000291469">
    <property type="component" value="Chromosome"/>
</dbReference>
<evidence type="ECO:0000256" key="7">
    <source>
        <dbReference type="ARBA" id="ARBA00022840"/>
    </source>
</evidence>
<dbReference type="GO" id="GO:0015833">
    <property type="term" value="P:peptide transport"/>
    <property type="evidence" value="ECO:0007669"/>
    <property type="project" value="InterPro"/>
</dbReference>
<proteinExistence type="inferred from homology"/>
<dbReference type="CDD" id="cd03257">
    <property type="entry name" value="ABC_NikE_OppD_transporters"/>
    <property type="match status" value="1"/>
</dbReference>
<keyword evidence="3" id="KW-0813">Transport</keyword>
<evidence type="ECO:0000256" key="1">
    <source>
        <dbReference type="ARBA" id="ARBA00004202"/>
    </source>
</evidence>
<dbReference type="PANTHER" id="PTHR43297:SF14">
    <property type="entry name" value="ATPASE AAA-TYPE CORE DOMAIN-CONTAINING PROTEIN"/>
    <property type="match status" value="1"/>
</dbReference>
<dbReference type="KEGG" id="erz:ER308_15560"/>
<dbReference type="FunFam" id="3.40.50.300:FF:000016">
    <property type="entry name" value="Oligopeptide ABC transporter ATP-binding component"/>
    <property type="match status" value="1"/>
</dbReference>
<evidence type="ECO:0000256" key="2">
    <source>
        <dbReference type="ARBA" id="ARBA00005417"/>
    </source>
</evidence>
<dbReference type="InterPro" id="IPR027417">
    <property type="entry name" value="P-loop_NTPase"/>
</dbReference>
<dbReference type="GO" id="GO:0016887">
    <property type="term" value="F:ATP hydrolysis activity"/>
    <property type="evidence" value="ECO:0007669"/>
    <property type="project" value="InterPro"/>
</dbReference>
<keyword evidence="9" id="KW-0472">Membrane</keyword>
<dbReference type="SMART" id="SM00382">
    <property type="entry name" value="AAA"/>
    <property type="match status" value="1"/>
</dbReference>
<dbReference type="Pfam" id="PF00005">
    <property type="entry name" value="ABC_tran"/>
    <property type="match status" value="1"/>
</dbReference>
<dbReference type="PANTHER" id="PTHR43297">
    <property type="entry name" value="OLIGOPEPTIDE TRANSPORT ATP-BINDING PROTEIN APPD"/>
    <property type="match status" value="1"/>
</dbReference>
<sequence>MRSQNGSGMETEPGRLPASACDADGPLLAVDDLRVRLRGQEHDVHALQGVSFDVAPRRRVGLVGESGSGKSLTAAAIMGMLPPQAVVDGGRIDLDGLDLVRASERQMRRVRGTRLSVVFQHAKASLNPVLTVGSQIAEVLRIHKGLSRRESHEGAVDLLRQMGIPNPQERAREYAHQYSGGMAQRATLALTMACSPDLLIADEPTTGLDVTVEEQVLELLTSEIDARGASLLFISHDLGAVARICDDVVVLYAGMVMESGPAERVLKDPRNPYTRELLRCFDRQPGQRLHTIEGQVPTITTPHTRCPFTDRCPSVGPECHSSVPQLREMDGRKVACHRV</sequence>
<dbReference type="InterPro" id="IPR013563">
    <property type="entry name" value="Oligopep_ABC_C"/>
</dbReference>
<evidence type="ECO:0000313" key="12">
    <source>
        <dbReference type="EMBL" id="QBI20847.1"/>
    </source>
</evidence>
<dbReference type="GO" id="GO:0005886">
    <property type="term" value="C:plasma membrane"/>
    <property type="evidence" value="ECO:0007669"/>
    <property type="project" value="UniProtKB-SubCell"/>
</dbReference>
<dbReference type="InterPro" id="IPR017871">
    <property type="entry name" value="ABC_transporter-like_CS"/>
</dbReference>
<gene>
    <name evidence="12" type="ORF">ER308_15560</name>
</gene>
<dbReference type="InterPro" id="IPR050388">
    <property type="entry name" value="ABC_Ni/Peptide_Import"/>
</dbReference>
<dbReference type="NCBIfam" id="TIGR01727">
    <property type="entry name" value="oligo_HPY"/>
    <property type="match status" value="1"/>
</dbReference>
<dbReference type="InterPro" id="IPR003593">
    <property type="entry name" value="AAA+_ATPase"/>
</dbReference>
<keyword evidence="5" id="KW-0997">Cell inner membrane</keyword>
<evidence type="ECO:0000256" key="6">
    <source>
        <dbReference type="ARBA" id="ARBA00022741"/>
    </source>
</evidence>
<dbReference type="EMBL" id="CP036402">
    <property type="protein sequence ID" value="QBI20847.1"/>
    <property type="molecule type" value="Genomic_DNA"/>
</dbReference>
<keyword evidence="7 12" id="KW-0067">ATP-binding</keyword>
<comment type="similarity">
    <text evidence="2">Belongs to the ABC transporter superfamily.</text>
</comment>
<evidence type="ECO:0000256" key="4">
    <source>
        <dbReference type="ARBA" id="ARBA00022475"/>
    </source>
</evidence>
<keyword evidence="8" id="KW-1278">Translocase</keyword>
<comment type="subcellular location">
    <subcellularLocation>
        <location evidence="1">Cell membrane</location>
        <topology evidence="1">Peripheral membrane protein</topology>
    </subcellularLocation>
</comment>
<evidence type="ECO:0000256" key="5">
    <source>
        <dbReference type="ARBA" id="ARBA00022519"/>
    </source>
</evidence>
<accession>A0A411YI01</accession>
<organism evidence="12 13">
    <name type="scientific">Egibacter rhizosphaerae</name>
    <dbReference type="NCBI Taxonomy" id="1670831"/>
    <lineage>
        <taxon>Bacteria</taxon>
        <taxon>Bacillati</taxon>
        <taxon>Actinomycetota</taxon>
        <taxon>Nitriliruptoria</taxon>
        <taxon>Egibacterales</taxon>
        <taxon>Egibacteraceae</taxon>
        <taxon>Egibacter</taxon>
    </lineage>
</organism>
<feature type="region of interest" description="Disordered" evidence="10">
    <location>
        <begin position="1"/>
        <end position="21"/>
    </location>
</feature>
<feature type="domain" description="ABC transporter" evidence="11">
    <location>
        <begin position="28"/>
        <end position="278"/>
    </location>
</feature>
<dbReference type="Pfam" id="PF08352">
    <property type="entry name" value="oligo_HPY"/>
    <property type="match status" value="1"/>
</dbReference>
<evidence type="ECO:0000256" key="10">
    <source>
        <dbReference type="SAM" id="MobiDB-lite"/>
    </source>
</evidence>
<protein>
    <submittedName>
        <fullName evidence="12">ABC transporter ATP-binding protein</fullName>
    </submittedName>
</protein>